<comment type="subcellular location">
    <subcellularLocation>
        <location evidence="1">Cytoplasm</location>
        <location evidence="1">Cytoskeleton</location>
    </subcellularLocation>
</comment>
<dbReference type="AlphaFoldDB" id="A0A6G0WKU3"/>
<dbReference type="InterPro" id="IPR052410">
    <property type="entry name" value="DRC5"/>
</dbReference>
<evidence type="ECO:0000256" key="3">
    <source>
        <dbReference type="ARBA" id="ARBA00023212"/>
    </source>
</evidence>
<proteinExistence type="predicted"/>
<name>A0A6G0WKU3_9STRA</name>
<keyword evidence="2" id="KW-0963">Cytoplasm</keyword>
<gene>
    <name evidence="4" type="ORF">Ae201684_014156</name>
</gene>
<evidence type="ECO:0000256" key="2">
    <source>
        <dbReference type="ARBA" id="ARBA00022490"/>
    </source>
</evidence>
<comment type="caution">
    <text evidence="4">The sequence shown here is derived from an EMBL/GenBank/DDBJ whole genome shotgun (WGS) entry which is preliminary data.</text>
</comment>
<evidence type="ECO:0000256" key="1">
    <source>
        <dbReference type="ARBA" id="ARBA00004245"/>
    </source>
</evidence>
<keyword evidence="5" id="KW-1185">Reference proteome</keyword>
<evidence type="ECO:0000313" key="4">
    <source>
        <dbReference type="EMBL" id="KAF0727892.1"/>
    </source>
</evidence>
<keyword evidence="3" id="KW-0206">Cytoskeleton</keyword>
<dbReference type="InterPro" id="IPR001611">
    <property type="entry name" value="Leu-rich_rpt"/>
</dbReference>
<reference evidence="4 5" key="1">
    <citation type="submission" date="2019-07" db="EMBL/GenBank/DDBJ databases">
        <title>Genomics analysis of Aphanomyces spp. identifies a new class of oomycete effector associated with host adaptation.</title>
        <authorList>
            <person name="Gaulin E."/>
        </authorList>
    </citation>
    <scope>NUCLEOTIDE SEQUENCE [LARGE SCALE GENOMIC DNA]</scope>
    <source>
        <strain evidence="4 5">ATCC 201684</strain>
    </source>
</reference>
<dbReference type="VEuPathDB" id="FungiDB:AeMF1_015178"/>
<dbReference type="EMBL" id="VJMJ01000186">
    <property type="protein sequence ID" value="KAF0727892.1"/>
    <property type="molecule type" value="Genomic_DNA"/>
</dbReference>
<dbReference type="SMART" id="SM00368">
    <property type="entry name" value="LRR_RI"/>
    <property type="match status" value="2"/>
</dbReference>
<protein>
    <recommendedName>
        <fullName evidence="6">F-box domain-containing protein</fullName>
    </recommendedName>
</protein>
<dbReference type="PANTHER" id="PTHR24107:SF2">
    <property type="entry name" value="NLR FAMILY CARD DOMAIN CONTAINING 3"/>
    <property type="match status" value="1"/>
</dbReference>
<sequence>MSKNYSPLPTDIVMTISRFLPTSTDLFSFLEALRGANHLGPLESLRQLALSKETSELWPSLEISPKDESLTPSARKALESYAMHYNLVQVHDLSCIQWLRLDRFDPNAEWHLSWKDHIDVDTWNEWTKVQITKIDITMCQEDTYMFQETFEPMLSQLIYLKAIKACFSEPLMAEMILSFAASSAELTHVELQLDHGSYLTITPTMARNVIQWFQRQSVQVLKFSAWSVQIEDAQLRDEFYNAIFSCPTLETLACTSSSMNDIDFTTLSLPMHSLQIQHCHLQSYHIDALASQLVSSGIRHLALRDVFYQSNAGTVRLFQALSVSSVEVLDISENDFTDETWRTLAPLLRRSRIKTLLLSSVEMSSEGAMCIAKTIQENDSIQVLDVSHNEIGFEGLRKILLAACDPKRPVQMHSIQCIDCGVTLTDEEQSTIQAVAATRGVEISL</sequence>
<dbReference type="Pfam" id="PF13516">
    <property type="entry name" value="LRR_6"/>
    <property type="match status" value="1"/>
</dbReference>
<dbReference type="SUPFAM" id="SSF52047">
    <property type="entry name" value="RNI-like"/>
    <property type="match status" value="1"/>
</dbReference>
<dbReference type="Proteomes" id="UP000481153">
    <property type="component" value="Unassembled WGS sequence"/>
</dbReference>
<evidence type="ECO:0008006" key="6">
    <source>
        <dbReference type="Google" id="ProtNLM"/>
    </source>
</evidence>
<organism evidence="4 5">
    <name type="scientific">Aphanomyces euteiches</name>
    <dbReference type="NCBI Taxonomy" id="100861"/>
    <lineage>
        <taxon>Eukaryota</taxon>
        <taxon>Sar</taxon>
        <taxon>Stramenopiles</taxon>
        <taxon>Oomycota</taxon>
        <taxon>Saprolegniomycetes</taxon>
        <taxon>Saprolegniales</taxon>
        <taxon>Verrucalvaceae</taxon>
        <taxon>Aphanomyces</taxon>
    </lineage>
</organism>
<dbReference type="Gene3D" id="3.80.10.10">
    <property type="entry name" value="Ribonuclease Inhibitor"/>
    <property type="match status" value="1"/>
</dbReference>
<dbReference type="GO" id="GO:0005856">
    <property type="term" value="C:cytoskeleton"/>
    <property type="evidence" value="ECO:0007669"/>
    <property type="project" value="UniProtKB-SubCell"/>
</dbReference>
<dbReference type="PANTHER" id="PTHR24107">
    <property type="entry name" value="YNEIN REGULATORY COMPLEX SUBUNIT 5"/>
    <property type="match status" value="1"/>
</dbReference>
<accession>A0A6G0WKU3</accession>
<dbReference type="InterPro" id="IPR032675">
    <property type="entry name" value="LRR_dom_sf"/>
</dbReference>
<evidence type="ECO:0000313" key="5">
    <source>
        <dbReference type="Proteomes" id="UP000481153"/>
    </source>
</evidence>